<accession>B8HMG0</accession>
<feature type="transmembrane region" description="Helical" evidence="5">
    <location>
        <begin position="65"/>
        <end position="84"/>
    </location>
</feature>
<dbReference type="NCBIfam" id="TIGR00947">
    <property type="entry name" value="2A73"/>
    <property type="match status" value="1"/>
</dbReference>
<keyword evidence="3 5" id="KW-1133">Transmembrane helix</keyword>
<dbReference type="Pfam" id="PF04932">
    <property type="entry name" value="Wzy_C"/>
    <property type="match status" value="1"/>
</dbReference>
<dbReference type="HOGENOM" id="CLU_033061_0_0_3"/>
<feature type="transmembrane region" description="Helical" evidence="5">
    <location>
        <begin position="202"/>
        <end position="220"/>
    </location>
</feature>
<evidence type="ECO:0000256" key="3">
    <source>
        <dbReference type="ARBA" id="ARBA00022989"/>
    </source>
</evidence>
<feature type="domain" description="O-antigen ligase-related" evidence="6">
    <location>
        <begin position="235"/>
        <end position="383"/>
    </location>
</feature>
<dbReference type="InterPro" id="IPR006007">
    <property type="entry name" value="Inorganic_carbon_transpt"/>
</dbReference>
<evidence type="ECO:0000256" key="5">
    <source>
        <dbReference type="SAM" id="Phobius"/>
    </source>
</evidence>
<feature type="transmembrane region" description="Helical" evidence="5">
    <location>
        <begin position="250"/>
        <end position="268"/>
    </location>
</feature>
<organism evidence="7">
    <name type="scientific">Cyanothece sp. (strain PCC 7425 / ATCC 29141)</name>
    <dbReference type="NCBI Taxonomy" id="395961"/>
    <lineage>
        <taxon>Bacteria</taxon>
        <taxon>Bacillati</taxon>
        <taxon>Cyanobacteriota</taxon>
        <taxon>Cyanophyceae</taxon>
        <taxon>Gomontiellales</taxon>
        <taxon>Cyanothecaceae</taxon>
        <taxon>Cyanothece</taxon>
    </lineage>
</organism>
<evidence type="ECO:0000256" key="4">
    <source>
        <dbReference type="ARBA" id="ARBA00023136"/>
    </source>
</evidence>
<dbReference type="KEGG" id="cyn:Cyan7425_4864"/>
<sequence length="467" mass="52351">MNSVWQRLTLNHLALHKWRQGSYLWHLVGLLRPWGAASWFMPWGTEIAVALLSLVFSLAPFVPNNMIGVILVACGGFWALLTLVDLPAVRGRVTPIHLLVVLYWGIATIATFLSPVRSAAMVGLSKLTLYLVFFALIERVIRSPRWRSWLITVYLHIALIVSVEAIRQWFFGAPPLATWTDPESTLSNTTRVYSYLGNPNLLAGYLLPAIPLSGAAIFAWRGWIPKLLAVTMLGLNTASLILTFSRGGWLGLVVTLFVSALLGLYWLLPRLPRFWQLWAVPLLLGSLAVVVVLAILFVPPVRDRVASIFVSREDSSNNFRINVWAAVQAMIRDRPWLGIGPGNTAFNKIYPLYQRPGFTALGAYSIYLEILVEVGLIGFSVFIWLLLTLLGWGWNQIQRLRQENSREIFWLMAAIATVFGMLIHGAVDTIWYRPEVATLWWFMIAIIASYSPALPSVHSSSESGELD</sequence>
<feature type="transmembrane region" description="Helical" evidence="5">
    <location>
        <begin position="366"/>
        <end position="387"/>
    </location>
</feature>
<feature type="transmembrane region" description="Helical" evidence="5">
    <location>
        <begin position="275"/>
        <end position="298"/>
    </location>
</feature>
<reference evidence="7" key="1">
    <citation type="submission" date="2009-01" db="EMBL/GenBank/DDBJ databases">
        <title>Complete sequence of chromosome Cyanothece sp. PCC 7425.</title>
        <authorList>
            <consortium name="US DOE Joint Genome Institute"/>
            <person name="Lucas S."/>
            <person name="Copeland A."/>
            <person name="Lapidus A."/>
            <person name="Glavina del Rio T."/>
            <person name="Dalin E."/>
            <person name="Tice H."/>
            <person name="Bruce D."/>
            <person name="Goodwin L."/>
            <person name="Pitluck S."/>
            <person name="Sims D."/>
            <person name="Meineke L."/>
            <person name="Brettin T."/>
            <person name="Detter J.C."/>
            <person name="Han C."/>
            <person name="Larimer F."/>
            <person name="Land M."/>
            <person name="Hauser L."/>
            <person name="Kyrpides N."/>
            <person name="Ovchinnikova G."/>
            <person name="Liberton M."/>
            <person name="Stoeckel J."/>
            <person name="Banerjee A."/>
            <person name="Singh A."/>
            <person name="Page L."/>
            <person name="Sato H."/>
            <person name="Zhao L."/>
            <person name="Sherman L."/>
            <person name="Pakrasi H."/>
            <person name="Richardson P."/>
        </authorList>
    </citation>
    <scope>NUCLEOTIDE SEQUENCE</scope>
    <source>
        <strain evidence="7">PCC 7425</strain>
    </source>
</reference>
<dbReference type="PANTHER" id="PTHR37422">
    <property type="entry name" value="TEICHURONIC ACID BIOSYNTHESIS PROTEIN TUAE"/>
    <property type="match status" value="1"/>
</dbReference>
<feature type="transmembrane region" description="Helical" evidence="5">
    <location>
        <begin position="96"/>
        <end position="113"/>
    </location>
</feature>
<evidence type="ECO:0000256" key="1">
    <source>
        <dbReference type="ARBA" id="ARBA00004141"/>
    </source>
</evidence>
<dbReference type="InterPro" id="IPR007016">
    <property type="entry name" value="O-antigen_ligase-rel_domated"/>
</dbReference>
<feature type="transmembrane region" description="Helical" evidence="5">
    <location>
        <begin position="439"/>
        <end position="457"/>
    </location>
</feature>
<dbReference type="STRING" id="395961.Cyan7425_4864"/>
<dbReference type="eggNOG" id="COG3307">
    <property type="taxonomic scope" value="Bacteria"/>
</dbReference>
<keyword evidence="2 5" id="KW-0812">Transmembrane</keyword>
<evidence type="ECO:0000313" key="7">
    <source>
        <dbReference type="EMBL" id="ACL47167.1"/>
    </source>
</evidence>
<proteinExistence type="predicted"/>
<comment type="subcellular location">
    <subcellularLocation>
        <location evidence="1">Membrane</location>
        <topology evidence="1">Multi-pass membrane protein</topology>
    </subcellularLocation>
</comment>
<protein>
    <submittedName>
        <fullName evidence="7">Inorganic carbon transporter</fullName>
    </submittedName>
</protein>
<evidence type="ECO:0000256" key="2">
    <source>
        <dbReference type="ARBA" id="ARBA00022692"/>
    </source>
</evidence>
<name>B8HMG0_CYAP4</name>
<dbReference type="OrthoDB" id="9806320at2"/>
<dbReference type="GO" id="GO:0016020">
    <property type="term" value="C:membrane"/>
    <property type="evidence" value="ECO:0007669"/>
    <property type="project" value="UniProtKB-SubCell"/>
</dbReference>
<dbReference type="EMBL" id="CP001344">
    <property type="protein sequence ID" value="ACL47167.1"/>
    <property type="molecule type" value="Genomic_DNA"/>
</dbReference>
<feature type="transmembrane region" description="Helical" evidence="5">
    <location>
        <begin position="149"/>
        <end position="170"/>
    </location>
</feature>
<dbReference type="AlphaFoldDB" id="B8HMG0"/>
<gene>
    <name evidence="7" type="ordered locus">Cyan7425_4864</name>
</gene>
<dbReference type="InterPro" id="IPR051533">
    <property type="entry name" value="WaaL-like"/>
</dbReference>
<feature type="transmembrane region" description="Helical" evidence="5">
    <location>
        <begin position="408"/>
        <end position="427"/>
    </location>
</feature>
<evidence type="ECO:0000259" key="6">
    <source>
        <dbReference type="Pfam" id="PF04932"/>
    </source>
</evidence>
<dbReference type="PANTHER" id="PTHR37422:SF22">
    <property type="entry name" value="SLR1515 PROTEIN"/>
    <property type="match status" value="1"/>
</dbReference>
<feature type="transmembrane region" description="Helical" evidence="5">
    <location>
        <begin position="119"/>
        <end position="137"/>
    </location>
</feature>
<keyword evidence="4 5" id="KW-0472">Membrane</keyword>